<proteinExistence type="inferred from homology"/>
<dbReference type="InterPro" id="IPR051212">
    <property type="entry name" value="Type-I_RE_S_subunit"/>
</dbReference>
<evidence type="ECO:0000256" key="4">
    <source>
        <dbReference type="ARBA" id="ARBA00038652"/>
    </source>
</evidence>
<evidence type="ECO:0000256" key="2">
    <source>
        <dbReference type="ARBA" id="ARBA00022747"/>
    </source>
</evidence>
<evidence type="ECO:0000256" key="1">
    <source>
        <dbReference type="ARBA" id="ARBA00010923"/>
    </source>
</evidence>
<dbReference type="SUPFAM" id="SSF116734">
    <property type="entry name" value="DNA methylase specificity domain"/>
    <property type="match status" value="2"/>
</dbReference>
<gene>
    <name evidence="7" type="ORF">ELLFYP107_00337</name>
    <name evidence="6" type="ORF">GO726_06575</name>
</gene>
<evidence type="ECO:0000256" key="3">
    <source>
        <dbReference type="ARBA" id="ARBA00023125"/>
    </source>
</evidence>
<reference evidence="6 8" key="1">
    <citation type="submission" date="2019-11" db="EMBL/GenBank/DDBJ databases">
        <title>Whole genome shotgun sequencing (WGS) data from Adlercreutzia equolifaciens ResAG-91, Eggerthella lenta MRI-F36, MRI-F37, MRI-F40, ResAG-49, ResAG-88, ResAG-121, ResAG-145, and Gordonibacter sp. ResAG-5, ResAG-26, ResAG-43, ResAG-50, ResAG-59.</title>
        <authorList>
            <person name="Stoll D.A."/>
            <person name="Danylec N."/>
            <person name="Franz C.M.A.P."/>
            <person name="Huch M."/>
        </authorList>
    </citation>
    <scope>NUCLEOTIDE SEQUENCE [LARGE SCALE GENOMIC DNA]</scope>
    <source>
        <strain evidence="6 8">ResAG-88</strain>
    </source>
</reference>
<dbReference type="EMBL" id="WPOM01000010">
    <property type="protein sequence ID" value="MVN32832.1"/>
    <property type="molecule type" value="Genomic_DNA"/>
</dbReference>
<dbReference type="Pfam" id="PF01420">
    <property type="entry name" value="Methylase_S"/>
    <property type="match status" value="1"/>
</dbReference>
<dbReference type="GO" id="GO:0009307">
    <property type="term" value="P:DNA restriction-modification system"/>
    <property type="evidence" value="ECO:0007669"/>
    <property type="project" value="UniProtKB-KW"/>
</dbReference>
<dbReference type="InterPro" id="IPR044946">
    <property type="entry name" value="Restrct_endonuc_typeI_TRD_sf"/>
</dbReference>
<dbReference type="Gene3D" id="3.90.220.20">
    <property type="entry name" value="DNA methylase specificity domains"/>
    <property type="match status" value="2"/>
</dbReference>
<reference evidence="7" key="2">
    <citation type="submission" date="2019-11" db="EMBL/GenBank/DDBJ databases">
        <authorList>
            <person name="Feng L."/>
        </authorList>
    </citation>
    <scope>NUCLEOTIDE SEQUENCE</scope>
    <source>
        <strain evidence="7">ElentaLFYP107</strain>
    </source>
</reference>
<dbReference type="PANTHER" id="PTHR43140">
    <property type="entry name" value="TYPE-1 RESTRICTION ENZYME ECOKI SPECIFICITY PROTEIN"/>
    <property type="match status" value="1"/>
</dbReference>
<name>A0A6N3EAA5_EGGLN</name>
<dbReference type="GO" id="GO:0003677">
    <property type="term" value="F:DNA binding"/>
    <property type="evidence" value="ECO:0007669"/>
    <property type="project" value="UniProtKB-KW"/>
</dbReference>
<keyword evidence="6" id="KW-0255">Endonuclease</keyword>
<dbReference type="InterPro" id="IPR000055">
    <property type="entry name" value="Restrct_endonuc_typeI_TRD"/>
</dbReference>
<evidence type="ECO:0000313" key="8">
    <source>
        <dbReference type="Proteomes" id="UP000436429"/>
    </source>
</evidence>
<keyword evidence="6" id="KW-0378">Hydrolase</keyword>
<comment type="subunit">
    <text evidence="4">The methyltransferase is composed of M and S polypeptides.</text>
</comment>
<dbReference type="GO" id="GO:0004519">
    <property type="term" value="F:endonuclease activity"/>
    <property type="evidence" value="ECO:0007669"/>
    <property type="project" value="UniProtKB-KW"/>
</dbReference>
<accession>A0A6N3EAA5</accession>
<evidence type="ECO:0000313" key="7">
    <source>
        <dbReference type="EMBL" id="VYU38000.1"/>
    </source>
</evidence>
<comment type="similarity">
    <text evidence="1">Belongs to the type-I restriction system S methylase family.</text>
</comment>
<keyword evidence="2" id="KW-0680">Restriction system</keyword>
<dbReference type="RefSeq" id="WP_021410385.1">
    <property type="nucleotide sequence ID" value="NZ_CACRTT010000023.1"/>
</dbReference>
<protein>
    <submittedName>
        <fullName evidence="6">Restriction endonuclease subunit S</fullName>
    </submittedName>
    <submittedName>
        <fullName evidence="7">Type I restriction modification DNA specificity domain protein</fullName>
    </submittedName>
</protein>
<dbReference type="Gene3D" id="1.10.287.1120">
    <property type="entry name" value="Bipartite methylase S protein"/>
    <property type="match status" value="1"/>
</dbReference>
<sequence length="412" mass="46885">MRELKKCSFEWENKIPKEWMEVRLKDVLSKQSRQISDDDQIVICSNQGKVTYRGEKNPGLVSMTENGYQGVNPGDLLIHGMDTWHGAIAISGIRGKCTGVVHVCESRQSKRFIAYYLQSLAFRNVYKALSNGVRQNTSDFRSWQKAGSIPIVLPLLSEQCRIADYLDSKCMEIDKAIKAAEASIEEYSFYKKSVIFQAVTKGLNPDVPMKDSGIEWIGAIPNSWNAVPQKRLMRKIKSICEKWSGEDVLSLTVDGVIVRDLVNPKGKMPTTFDGYQFVSNGNLLLCLFDIDVTPRCVGIIRNNGVTSPAYSQFELIDGDSVEFYYWYLRAMDDQKLYLHLTSTLRSSFTADCFGKIIACRPPLHEQIEISNYLENKCSEIDRAIFAKREIINELNEYKKSLIWETVTGKREV</sequence>
<evidence type="ECO:0000313" key="6">
    <source>
        <dbReference type="EMBL" id="MVN32832.1"/>
    </source>
</evidence>
<organism evidence="7">
    <name type="scientific">Eggerthella lenta</name>
    <name type="common">Eubacterium lentum</name>
    <dbReference type="NCBI Taxonomy" id="84112"/>
    <lineage>
        <taxon>Bacteria</taxon>
        <taxon>Bacillati</taxon>
        <taxon>Actinomycetota</taxon>
        <taxon>Coriobacteriia</taxon>
        <taxon>Eggerthellales</taxon>
        <taxon>Eggerthellaceae</taxon>
        <taxon>Eggerthella</taxon>
    </lineage>
</organism>
<keyword evidence="3" id="KW-0238">DNA-binding</keyword>
<dbReference type="PANTHER" id="PTHR43140:SF1">
    <property type="entry name" value="TYPE I RESTRICTION ENZYME ECOKI SPECIFICITY SUBUNIT"/>
    <property type="match status" value="1"/>
</dbReference>
<dbReference type="Proteomes" id="UP000436429">
    <property type="component" value="Unassembled WGS sequence"/>
</dbReference>
<feature type="domain" description="Type I restriction modification DNA specificity" evidence="5">
    <location>
        <begin position="16"/>
        <end position="178"/>
    </location>
</feature>
<evidence type="ECO:0000259" key="5">
    <source>
        <dbReference type="Pfam" id="PF01420"/>
    </source>
</evidence>
<dbReference type="AlphaFoldDB" id="A0A6N3EAA5"/>
<keyword evidence="6" id="KW-0540">Nuclease</keyword>
<dbReference type="EMBL" id="CACRTT010000023">
    <property type="protein sequence ID" value="VYU38000.1"/>
    <property type="molecule type" value="Genomic_DNA"/>
</dbReference>